<dbReference type="InterPro" id="IPR049452">
    <property type="entry name" value="Anoctamin_TM"/>
</dbReference>
<reference evidence="8 9" key="1">
    <citation type="submission" date="2024-03" db="EMBL/GenBank/DDBJ databases">
        <title>Aureococcus anophagefferens CCMP1851 and Kratosvirus quantuckense: Draft genome of a second virus-susceptible host strain in the model system.</title>
        <authorList>
            <person name="Chase E."/>
            <person name="Truchon A.R."/>
            <person name="Schepens W."/>
            <person name="Wilhelm S.W."/>
        </authorList>
    </citation>
    <scope>NUCLEOTIDE SEQUENCE [LARGE SCALE GENOMIC DNA]</scope>
    <source>
        <strain evidence="8 9">CCMP1851</strain>
    </source>
</reference>
<evidence type="ECO:0000313" key="8">
    <source>
        <dbReference type="EMBL" id="KAK7241710.1"/>
    </source>
</evidence>
<dbReference type="InterPro" id="IPR007632">
    <property type="entry name" value="Anoctamin"/>
</dbReference>
<evidence type="ECO:0000313" key="9">
    <source>
        <dbReference type="Proteomes" id="UP001363151"/>
    </source>
</evidence>
<feature type="transmembrane region" description="Helical" evidence="6">
    <location>
        <begin position="460"/>
        <end position="478"/>
    </location>
</feature>
<dbReference type="Proteomes" id="UP001363151">
    <property type="component" value="Unassembled WGS sequence"/>
</dbReference>
<sequence>MKFEVWQPTLDRRPYGQFGQPRADARWASMFKSCKPFAPTCAEETAPSDDDDGARTVAWDVCFVLPAEGATKKGALCAKCFAPPDDGDDVAAAKLTDVEEGDEEGGAAVGAPMFLRLVERLGGAGLAYKSYYSIQSDEIYVKVRASEARLAAQADARDLPMPMEEAPLEARMAAGFPELSIKPVAIGTTVGGAPVSSLRPYEHVHAKFDDHAALAPLYRRPPRDCRRSAASPFRSMHRVKLVTDAIMTSRRSGGCEIALRRRLLRKEILAYLPLHDPAERQRLYAAWLAYPAFGCPGGMPFDAWRDYFGEMHALYMVFLGHTATMAGRLAIAGLAASATIWSLGFDSRGAHAARTAYGAVLLVWMIAFHVAWSRTQARCALRWGMADFEKEEPPRPQYEGAVVRSPVNGREETWFLPRRRRPRLLATGLVTFLMLALVCGFIFLMMVFKHQAGFRRRYGATPAALANALGIQVFHFAYRRIAVKLTSRENWRTETEYADRLTLKLFVFNFVNAYGSLFFTVFIQTHIHIPHEYGESKWDCLDHDCLHDLNYNLYIIFTVSLLAQGFASVVIPLCKRKYHRARETAGESRVAMTKAEWEYLLVEYDETLDTVRNYNTTAVQYGYIALVSGQHKRAKFPTSKAHISAVFHSLFSVAAPATTLVALANDAMLLRLHGYKYLTNYRRIEPTGAQDIGVFEQVYAFLNVAAALSNVAILVYLPPVYTRANGHSNGNRAAIYMVAVAVVTALLVFGRLVAEEGDPDVDLQLLRQDFIRSKIVDKIADEEETVHVDATPVVEAVAAEDDEPYYASLADAFAAQGVPRQGRPAGASRRRRRDLDAPPRPAPESFAAAAASLKAAPSLADAMDVNFGVESDDDDATCGASCAALR</sequence>
<accession>A0ABR1FZK8</accession>
<evidence type="ECO:0000256" key="6">
    <source>
        <dbReference type="SAM" id="Phobius"/>
    </source>
</evidence>
<comment type="caution">
    <text evidence="8">The sequence shown here is derived from an EMBL/GenBank/DDBJ whole genome shotgun (WGS) entry which is preliminary data.</text>
</comment>
<feature type="transmembrane region" description="Helical" evidence="6">
    <location>
        <begin position="314"/>
        <end position="343"/>
    </location>
</feature>
<feature type="region of interest" description="Disordered" evidence="5">
    <location>
        <begin position="818"/>
        <end position="846"/>
    </location>
</feature>
<comment type="subcellular location">
    <subcellularLocation>
        <location evidence="1">Membrane</location>
        <topology evidence="1">Multi-pass membrane protein</topology>
    </subcellularLocation>
</comment>
<keyword evidence="9" id="KW-1185">Reference proteome</keyword>
<feature type="transmembrane region" description="Helical" evidence="6">
    <location>
        <begin position="698"/>
        <end position="721"/>
    </location>
</feature>
<gene>
    <name evidence="8" type="ORF">SO694_00070198</name>
</gene>
<evidence type="ECO:0000259" key="7">
    <source>
        <dbReference type="Pfam" id="PF04547"/>
    </source>
</evidence>
<feature type="domain" description="Anoctamin transmembrane" evidence="7">
    <location>
        <begin position="305"/>
        <end position="626"/>
    </location>
</feature>
<proteinExistence type="predicted"/>
<feature type="transmembrane region" description="Helical" evidence="6">
    <location>
        <begin position="641"/>
        <end position="664"/>
    </location>
</feature>
<feature type="transmembrane region" description="Helical" evidence="6">
    <location>
        <begin position="424"/>
        <end position="448"/>
    </location>
</feature>
<evidence type="ECO:0000256" key="2">
    <source>
        <dbReference type="ARBA" id="ARBA00022692"/>
    </source>
</evidence>
<evidence type="ECO:0000256" key="3">
    <source>
        <dbReference type="ARBA" id="ARBA00022989"/>
    </source>
</evidence>
<organism evidence="8 9">
    <name type="scientific">Aureococcus anophagefferens</name>
    <name type="common">Harmful bloom alga</name>
    <dbReference type="NCBI Taxonomy" id="44056"/>
    <lineage>
        <taxon>Eukaryota</taxon>
        <taxon>Sar</taxon>
        <taxon>Stramenopiles</taxon>
        <taxon>Ochrophyta</taxon>
        <taxon>Pelagophyceae</taxon>
        <taxon>Pelagomonadales</taxon>
        <taxon>Pelagomonadaceae</taxon>
        <taxon>Aureococcus</taxon>
    </lineage>
</organism>
<keyword evidence="4 6" id="KW-0472">Membrane</keyword>
<feature type="transmembrane region" description="Helical" evidence="6">
    <location>
        <begin position="733"/>
        <end position="754"/>
    </location>
</feature>
<name>A0ABR1FZK8_AURAN</name>
<feature type="transmembrane region" description="Helical" evidence="6">
    <location>
        <begin position="355"/>
        <end position="372"/>
    </location>
</feature>
<evidence type="ECO:0000256" key="4">
    <source>
        <dbReference type="ARBA" id="ARBA00023136"/>
    </source>
</evidence>
<keyword evidence="3 6" id="KW-1133">Transmembrane helix</keyword>
<feature type="transmembrane region" description="Helical" evidence="6">
    <location>
        <begin position="551"/>
        <end position="574"/>
    </location>
</feature>
<dbReference type="Pfam" id="PF04547">
    <property type="entry name" value="Anoctamin"/>
    <property type="match status" value="2"/>
</dbReference>
<feature type="transmembrane region" description="Helical" evidence="6">
    <location>
        <begin position="501"/>
        <end position="523"/>
    </location>
</feature>
<protein>
    <submittedName>
        <fullName evidence="8">Intracellular chloride channel</fullName>
    </submittedName>
</protein>
<evidence type="ECO:0000256" key="1">
    <source>
        <dbReference type="ARBA" id="ARBA00004141"/>
    </source>
</evidence>
<evidence type="ECO:0000256" key="5">
    <source>
        <dbReference type="SAM" id="MobiDB-lite"/>
    </source>
</evidence>
<dbReference type="EMBL" id="JBBJCI010000164">
    <property type="protein sequence ID" value="KAK7241710.1"/>
    <property type="molecule type" value="Genomic_DNA"/>
</dbReference>
<dbReference type="PANTHER" id="PTHR12308">
    <property type="entry name" value="ANOCTAMIN"/>
    <property type="match status" value="1"/>
</dbReference>
<feature type="domain" description="Anoctamin transmembrane" evidence="7">
    <location>
        <begin position="647"/>
        <end position="756"/>
    </location>
</feature>
<keyword evidence="2 6" id="KW-0812">Transmembrane</keyword>
<dbReference type="PANTHER" id="PTHR12308:SF73">
    <property type="entry name" value="ANOCTAMIN"/>
    <property type="match status" value="1"/>
</dbReference>